<dbReference type="GO" id="GO:0005634">
    <property type="term" value="C:nucleus"/>
    <property type="evidence" value="ECO:0007669"/>
    <property type="project" value="UniProtKB-SubCell"/>
</dbReference>
<evidence type="ECO:0000256" key="2">
    <source>
        <dbReference type="ARBA" id="ARBA00022723"/>
    </source>
</evidence>
<dbReference type="STRING" id="708197.A0A166YIK9"/>
<reference evidence="5 6" key="1">
    <citation type="submission" date="2015-06" db="EMBL/GenBank/DDBJ databases">
        <title>Survival trade-offs in plant roots during colonization by closely related pathogenic and mutualistic fungi.</title>
        <authorList>
            <person name="Hacquard S."/>
            <person name="Kracher B."/>
            <person name="Hiruma K."/>
            <person name="Weinman A."/>
            <person name="Muench P."/>
            <person name="Garrido Oter R."/>
            <person name="Ver Loren van Themaat E."/>
            <person name="Dallerey J.-F."/>
            <person name="Damm U."/>
            <person name="Henrissat B."/>
            <person name="Lespinet O."/>
            <person name="Thon M."/>
            <person name="Kemen E."/>
            <person name="McHardy A.C."/>
            <person name="Schulze-Lefert P."/>
            <person name="O'Connell R.J."/>
        </authorList>
    </citation>
    <scope>NUCLEOTIDE SEQUENCE [LARGE SCALE GENOMIC DNA]</scope>
    <source>
        <strain evidence="5 6">0861</strain>
    </source>
</reference>
<evidence type="ECO:0000256" key="4">
    <source>
        <dbReference type="ARBA" id="ARBA00023242"/>
    </source>
</evidence>
<keyword evidence="6" id="KW-1185">Reference proteome</keyword>
<dbReference type="InterPro" id="IPR050987">
    <property type="entry name" value="AtrR-like"/>
</dbReference>
<dbReference type="CDD" id="cd12148">
    <property type="entry name" value="fungal_TF_MHR"/>
    <property type="match status" value="1"/>
</dbReference>
<accession>A0A166YIK9</accession>
<dbReference type="AlphaFoldDB" id="A0A166YIK9"/>
<dbReference type="GO" id="GO:0003700">
    <property type="term" value="F:DNA-binding transcription factor activity"/>
    <property type="evidence" value="ECO:0007669"/>
    <property type="project" value="InterPro"/>
</dbReference>
<dbReference type="PANTHER" id="PTHR46910">
    <property type="entry name" value="TRANSCRIPTION FACTOR PDR1"/>
    <property type="match status" value="1"/>
</dbReference>
<sequence>MSCLQIDEMLLMEAARMALGLRYHKSNNRTTDLAKQIIADCDIGCPIPKSLDSNFGNYDWFLTSIRFSRILSQAYTSLFSVSGSLKTRTQYQAALDRIQGLAERWRMSIPKDFRPGMPYMHHGSLNPGTRMAFIQTSYNYYALTIALDRLALHIEENQPGREMIREEHKRRLMNTARAVVELTRYIDVDSYTPIFILGIMPLSAVFILFDFVIHNPAHPETRINLSLLDITGGHFSLLERASGGVLPTSYIAEFAYIARQYVMEQNKENGKSRQNDGTGAELAEQRMDENSDFGLLGDVLQPESERQHDPTDLQQEYAGGEGSTNIMKMLAAHEGNEAEEYPTSRLTQTYNCMDTLHYPWPDLAMPWAVSTGMSPRLDIRTFFGTGLSDVAMLAEDDERDSASMNSGRV</sequence>
<protein>
    <submittedName>
        <fullName evidence="5">Fungal specific transcription factor</fullName>
    </submittedName>
</protein>
<dbReference type="EMBL" id="LFIV01000006">
    <property type="protein sequence ID" value="KZL77696.1"/>
    <property type="molecule type" value="Genomic_DNA"/>
</dbReference>
<dbReference type="GO" id="GO:0046872">
    <property type="term" value="F:metal ion binding"/>
    <property type="evidence" value="ECO:0007669"/>
    <property type="project" value="UniProtKB-KW"/>
</dbReference>
<evidence type="ECO:0000313" key="5">
    <source>
        <dbReference type="EMBL" id="KZL77696.1"/>
    </source>
</evidence>
<name>A0A166YIK9_9PEZI</name>
<dbReference type="PANTHER" id="PTHR46910:SF3">
    <property type="entry name" value="HALOTOLERANCE PROTEIN 9-RELATED"/>
    <property type="match status" value="1"/>
</dbReference>
<keyword evidence="3" id="KW-0238">DNA-binding</keyword>
<dbReference type="Proteomes" id="UP000076552">
    <property type="component" value="Unassembled WGS sequence"/>
</dbReference>
<keyword evidence="2" id="KW-0479">Metal-binding</keyword>
<dbReference type="GO" id="GO:0003677">
    <property type="term" value="F:DNA binding"/>
    <property type="evidence" value="ECO:0007669"/>
    <property type="project" value="UniProtKB-KW"/>
</dbReference>
<proteinExistence type="predicted"/>
<gene>
    <name evidence="5" type="ORF">CT0861_06192</name>
</gene>
<evidence type="ECO:0000313" key="6">
    <source>
        <dbReference type="Proteomes" id="UP000076552"/>
    </source>
</evidence>
<comment type="caution">
    <text evidence="5">The sequence shown here is derived from an EMBL/GenBank/DDBJ whole genome shotgun (WGS) entry which is preliminary data.</text>
</comment>
<organism evidence="5 6">
    <name type="scientific">Colletotrichum tofieldiae</name>
    <dbReference type="NCBI Taxonomy" id="708197"/>
    <lineage>
        <taxon>Eukaryota</taxon>
        <taxon>Fungi</taxon>
        <taxon>Dikarya</taxon>
        <taxon>Ascomycota</taxon>
        <taxon>Pezizomycotina</taxon>
        <taxon>Sordariomycetes</taxon>
        <taxon>Hypocreomycetidae</taxon>
        <taxon>Glomerellales</taxon>
        <taxon>Glomerellaceae</taxon>
        <taxon>Colletotrichum</taxon>
        <taxon>Colletotrichum spaethianum species complex</taxon>
    </lineage>
</organism>
<comment type="subcellular location">
    <subcellularLocation>
        <location evidence="1">Nucleus</location>
    </subcellularLocation>
</comment>
<keyword evidence="4" id="KW-0539">Nucleus</keyword>
<evidence type="ECO:0000256" key="1">
    <source>
        <dbReference type="ARBA" id="ARBA00004123"/>
    </source>
</evidence>
<evidence type="ECO:0000256" key="3">
    <source>
        <dbReference type="ARBA" id="ARBA00023125"/>
    </source>
</evidence>